<dbReference type="Proteomes" id="UP001148838">
    <property type="component" value="Unassembled WGS sequence"/>
</dbReference>
<dbReference type="EMBL" id="JAJSOF020000027">
    <property type="protein sequence ID" value="KAJ4433382.1"/>
    <property type="molecule type" value="Genomic_DNA"/>
</dbReference>
<proteinExistence type="predicted"/>
<evidence type="ECO:0000313" key="2">
    <source>
        <dbReference type="Proteomes" id="UP001148838"/>
    </source>
</evidence>
<name>A0ABQ8SI29_PERAM</name>
<comment type="caution">
    <text evidence="1">The sequence shown here is derived from an EMBL/GenBank/DDBJ whole genome shotgun (WGS) entry which is preliminary data.</text>
</comment>
<organism evidence="1 2">
    <name type="scientific">Periplaneta americana</name>
    <name type="common">American cockroach</name>
    <name type="synonym">Blatta americana</name>
    <dbReference type="NCBI Taxonomy" id="6978"/>
    <lineage>
        <taxon>Eukaryota</taxon>
        <taxon>Metazoa</taxon>
        <taxon>Ecdysozoa</taxon>
        <taxon>Arthropoda</taxon>
        <taxon>Hexapoda</taxon>
        <taxon>Insecta</taxon>
        <taxon>Pterygota</taxon>
        <taxon>Neoptera</taxon>
        <taxon>Polyneoptera</taxon>
        <taxon>Dictyoptera</taxon>
        <taxon>Blattodea</taxon>
        <taxon>Blattoidea</taxon>
        <taxon>Blattidae</taxon>
        <taxon>Blattinae</taxon>
        <taxon>Periplaneta</taxon>
    </lineage>
</organism>
<evidence type="ECO:0000313" key="1">
    <source>
        <dbReference type="EMBL" id="KAJ4433382.1"/>
    </source>
</evidence>
<reference evidence="1 2" key="1">
    <citation type="journal article" date="2022" name="Allergy">
        <title>Genome assembly and annotation of Periplaneta americana reveal a comprehensive cockroach allergen profile.</title>
        <authorList>
            <person name="Wang L."/>
            <person name="Xiong Q."/>
            <person name="Saelim N."/>
            <person name="Wang L."/>
            <person name="Nong W."/>
            <person name="Wan A.T."/>
            <person name="Shi M."/>
            <person name="Liu X."/>
            <person name="Cao Q."/>
            <person name="Hui J.H.L."/>
            <person name="Sookrung N."/>
            <person name="Leung T.F."/>
            <person name="Tungtrongchitr A."/>
            <person name="Tsui S.K.W."/>
        </authorList>
    </citation>
    <scope>NUCLEOTIDE SEQUENCE [LARGE SCALE GENOMIC DNA]</scope>
    <source>
        <strain evidence="1">PWHHKU_190912</strain>
    </source>
</reference>
<keyword evidence="2" id="KW-1185">Reference proteome</keyword>
<protein>
    <submittedName>
        <fullName evidence="1">Uncharacterized protein</fullName>
    </submittedName>
</protein>
<gene>
    <name evidence="1" type="ORF">ANN_15641</name>
</gene>
<dbReference type="PANTHER" id="PTHR47027">
    <property type="entry name" value="REVERSE TRANSCRIPTASE DOMAIN-CONTAINING PROTEIN"/>
    <property type="match status" value="1"/>
</dbReference>
<accession>A0ABQ8SI29</accession>
<dbReference type="PANTHER" id="PTHR47027:SF29">
    <property type="entry name" value="C2H2-TYPE DOMAIN-CONTAINING PROTEIN"/>
    <property type="match status" value="1"/>
</dbReference>
<sequence>MVDLCEGGNEPAGSLEAICKTSKNITMQEYTFEGESHFRYLGVIINNNCDVSGCVNDKIQAGNRAYYANLPLFKNQLLSRMTKIKVYKTVVRPVVTFGSETWTFTKKDENSLRSFERKILRRIFGPVSDHQGWRIRSNNELLNLIGGQDVVKFMKAQRLRWLGHVNRMPETRTPIKMLKGRLYNRRRKGRPKLRWVDGVSKDLEIMGVRGWTNMVKDRVKWKAVVKEAKTHSGL</sequence>